<protein>
    <submittedName>
        <fullName evidence="14">Sulfatase family protein</fullName>
    </submittedName>
</protein>
<comment type="pathway">
    <text evidence="2">Cell wall biogenesis; lipoteichoic acid biosynthesis.</text>
</comment>
<dbReference type="eggNOG" id="COG1368">
    <property type="taxonomic scope" value="Bacteria"/>
</dbReference>
<feature type="region of interest" description="Disordered" evidence="11">
    <location>
        <begin position="679"/>
        <end position="700"/>
    </location>
</feature>
<evidence type="ECO:0000256" key="11">
    <source>
        <dbReference type="SAM" id="MobiDB-lite"/>
    </source>
</evidence>
<comment type="subcellular location">
    <subcellularLocation>
        <location evidence="1">Cell membrane</location>
        <topology evidence="1">Multi-pass membrane protein</topology>
    </subcellularLocation>
</comment>
<accession>A0A0R2I1A4</accession>
<evidence type="ECO:0000259" key="13">
    <source>
        <dbReference type="Pfam" id="PF00884"/>
    </source>
</evidence>
<keyword evidence="4" id="KW-1003">Cell membrane</keyword>
<dbReference type="Gene3D" id="3.30.1120.170">
    <property type="match status" value="1"/>
</dbReference>
<evidence type="ECO:0000256" key="10">
    <source>
        <dbReference type="PIRSR" id="PIRSR005091-3"/>
    </source>
</evidence>
<evidence type="ECO:0000256" key="3">
    <source>
        <dbReference type="ARBA" id="ARBA00009983"/>
    </source>
</evidence>
<dbReference type="InterPro" id="IPR050448">
    <property type="entry name" value="OpgB/LTA_synthase_biosynth"/>
</dbReference>
<dbReference type="SUPFAM" id="SSF53649">
    <property type="entry name" value="Alkaline phosphatase-like"/>
    <property type="match status" value="1"/>
</dbReference>
<proteinExistence type="inferred from homology"/>
<dbReference type="InterPro" id="IPR000917">
    <property type="entry name" value="Sulfatase_N"/>
</dbReference>
<dbReference type="Pfam" id="PF00884">
    <property type="entry name" value="Sulfatase"/>
    <property type="match status" value="1"/>
</dbReference>
<dbReference type="PATRIC" id="fig|1449336.4.peg.1452"/>
<dbReference type="Gene3D" id="3.40.720.10">
    <property type="entry name" value="Alkaline Phosphatase, subunit A"/>
    <property type="match status" value="1"/>
</dbReference>
<evidence type="ECO:0000313" key="14">
    <source>
        <dbReference type="EMBL" id="KRN56309.1"/>
    </source>
</evidence>
<evidence type="ECO:0000256" key="2">
    <source>
        <dbReference type="ARBA" id="ARBA00004936"/>
    </source>
</evidence>
<evidence type="ECO:0000256" key="4">
    <source>
        <dbReference type="ARBA" id="ARBA00022475"/>
    </source>
</evidence>
<keyword evidence="5 12" id="KW-0812">Transmembrane</keyword>
<feature type="domain" description="Sulfatase N-terminal" evidence="13">
    <location>
        <begin position="268"/>
        <end position="560"/>
    </location>
</feature>
<feature type="transmembrane region" description="Helical" evidence="12">
    <location>
        <begin position="146"/>
        <end position="164"/>
    </location>
</feature>
<feature type="binding site" evidence="9">
    <location>
        <position position="436"/>
    </location>
    <ligand>
        <name>substrate</name>
    </ligand>
</feature>
<evidence type="ECO:0000256" key="8">
    <source>
        <dbReference type="PIRSR" id="PIRSR005091-1"/>
    </source>
</evidence>
<dbReference type="PANTHER" id="PTHR47371:SF3">
    <property type="entry name" value="PHOSPHOGLYCEROL TRANSFERASE I"/>
    <property type="match status" value="1"/>
</dbReference>
<dbReference type="PIRSF" id="PIRSF005091">
    <property type="entry name" value="Mmb_sulf_HI1246"/>
    <property type="match status" value="1"/>
</dbReference>
<feature type="transmembrane region" description="Helical" evidence="12">
    <location>
        <begin position="90"/>
        <end position="111"/>
    </location>
</feature>
<feature type="transmembrane region" description="Helical" evidence="12">
    <location>
        <begin position="63"/>
        <end position="83"/>
    </location>
</feature>
<evidence type="ECO:0000256" key="7">
    <source>
        <dbReference type="ARBA" id="ARBA00023136"/>
    </source>
</evidence>
<comment type="similarity">
    <text evidence="3">Belongs to the LTA synthase family.</text>
</comment>
<feature type="binding site" evidence="10">
    <location>
        <position position="495"/>
    </location>
    <ligand>
        <name>Mn(2+)</name>
        <dbReference type="ChEBI" id="CHEBI:29035"/>
    </ligand>
</feature>
<organism evidence="14 15">
    <name type="scientific">Carnobacterium divergens DSM 20623</name>
    <dbReference type="NCBI Taxonomy" id="1449336"/>
    <lineage>
        <taxon>Bacteria</taxon>
        <taxon>Bacillati</taxon>
        <taxon>Bacillota</taxon>
        <taxon>Bacilli</taxon>
        <taxon>Lactobacillales</taxon>
        <taxon>Carnobacteriaceae</taxon>
        <taxon>Carnobacterium</taxon>
    </lineage>
</organism>
<keyword evidence="9" id="KW-0464">Manganese</keyword>
<dbReference type="PANTHER" id="PTHR47371">
    <property type="entry name" value="LIPOTEICHOIC ACID SYNTHASE"/>
    <property type="match status" value="1"/>
</dbReference>
<keyword evidence="6 12" id="KW-1133">Transmembrane helix</keyword>
<feature type="binding site" evidence="10">
    <location>
        <position position="320"/>
    </location>
    <ligand>
        <name>Mn(2+)</name>
        <dbReference type="ChEBI" id="CHEBI:29035"/>
    </ligand>
</feature>
<keyword evidence="15" id="KW-1185">Reference proteome</keyword>
<evidence type="ECO:0000256" key="1">
    <source>
        <dbReference type="ARBA" id="ARBA00004651"/>
    </source>
</evidence>
<dbReference type="InterPro" id="IPR017850">
    <property type="entry name" value="Alkaline_phosphatase_core_sf"/>
</dbReference>
<gene>
    <name evidence="14" type="ORF">IV74_GL001422</name>
</gene>
<evidence type="ECO:0000313" key="15">
    <source>
        <dbReference type="Proteomes" id="UP000051658"/>
    </source>
</evidence>
<evidence type="ECO:0000256" key="9">
    <source>
        <dbReference type="PIRSR" id="PIRSR005091-2"/>
    </source>
</evidence>
<dbReference type="GO" id="GO:0005886">
    <property type="term" value="C:plasma membrane"/>
    <property type="evidence" value="ECO:0007669"/>
    <property type="project" value="UniProtKB-SubCell"/>
</dbReference>
<keyword evidence="9" id="KW-0479">Metal-binding</keyword>
<feature type="compositionally biased region" description="Polar residues" evidence="11">
    <location>
        <begin position="683"/>
        <end position="700"/>
    </location>
</feature>
<dbReference type="Proteomes" id="UP000051658">
    <property type="component" value="Unassembled WGS sequence"/>
</dbReference>
<dbReference type="GO" id="GO:0046872">
    <property type="term" value="F:metal ion binding"/>
    <property type="evidence" value="ECO:0007669"/>
    <property type="project" value="UniProtKB-KW"/>
</dbReference>
<reference evidence="14 15" key="1">
    <citation type="journal article" date="2015" name="Genome Announc.">
        <title>Expanding the biotechnology potential of lactobacilli through comparative genomics of 213 strains and associated genera.</title>
        <authorList>
            <person name="Sun Z."/>
            <person name="Harris H.M."/>
            <person name="McCann A."/>
            <person name="Guo C."/>
            <person name="Argimon S."/>
            <person name="Zhang W."/>
            <person name="Yang X."/>
            <person name="Jeffery I.B."/>
            <person name="Cooney J.C."/>
            <person name="Kagawa T.F."/>
            <person name="Liu W."/>
            <person name="Song Y."/>
            <person name="Salvetti E."/>
            <person name="Wrobel A."/>
            <person name="Rasinkangas P."/>
            <person name="Parkhill J."/>
            <person name="Rea M.C."/>
            <person name="O'Sullivan O."/>
            <person name="Ritari J."/>
            <person name="Douillard F.P."/>
            <person name="Paul Ross R."/>
            <person name="Yang R."/>
            <person name="Briner A.E."/>
            <person name="Felis G.E."/>
            <person name="de Vos W.M."/>
            <person name="Barrangou R."/>
            <person name="Klaenhammer T.R."/>
            <person name="Caufield P.W."/>
            <person name="Cui Y."/>
            <person name="Zhang H."/>
            <person name="O'Toole P.W."/>
        </authorList>
    </citation>
    <scope>NUCLEOTIDE SEQUENCE [LARGE SCALE GENOMIC DNA]</scope>
    <source>
        <strain evidence="14 15">DSM 20623</strain>
    </source>
</reference>
<comment type="caution">
    <text evidence="14">The sequence shown here is derived from an EMBL/GenBank/DDBJ whole genome shotgun (WGS) entry which is preliminary data.</text>
</comment>
<dbReference type="InterPro" id="IPR012160">
    <property type="entry name" value="LtaS-like"/>
</dbReference>
<evidence type="ECO:0000256" key="12">
    <source>
        <dbReference type="SAM" id="Phobius"/>
    </source>
</evidence>
<dbReference type="CDD" id="cd16015">
    <property type="entry name" value="LTA_synthase"/>
    <property type="match status" value="1"/>
</dbReference>
<name>A0A0R2I1A4_CARDV</name>
<evidence type="ECO:0000256" key="5">
    <source>
        <dbReference type="ARBA" id="ARBA00022692"/>
    </source>
</evidence>
<feature type="transmembrane region" description="Helical" evidence="12">
    <location>
        <begin position="176"/>
        <end position="194"/>
    </location>
</feature>
<feature type="binding site" evidence="10">
    <location>
        <position position="496"/>
    </location>
    <ligand>
        <name>Mn(2+)</name>
        <dbReference type="ChEBI" id="CHEBI:29035"/>
    </ligand>
</feature>
<evidence type="ECO:0000256" key="6">
    <source>
        <dbReference type="ARBA" id="ARBA00022989"/>
    </source>
</evidence>
<keyword evidence="7 12" id="KW-0472">Membrane</keyword>
<feature type="binding site" evidence="10">
    <location>
        <position position="276"/>
    </location>
    <ligand>
        <name>Mn(2+)</name>
        <dbReference type="ChEBI" id="CHEBI:29035"/>
    </ligand>
</feature>
<feature type="active site" evidence="8">
    <location>
        <position position="320"/>
    </location>
</feature>
<sequence>MFFKKRYKGERMMKENKQFMSKTRSLLSTRMGFFLFAVILFWLKTYVAYQTKFSLGVSGSVQQFLLFINPISFTLLLFGISLFSKGKKSYIILLVIDFLMSTWLFANIVYYREFSDFMTINIIKGASAVSSNMDTSLKSLIHVSDFFVYLDIIVLITLLAFKIVKMDTRVLKKRIAFTVTALAVAIFAGNLSLAEMDRPQLLSRTFDRNYIIKYLGLTAFTVYDGVKTAQANSTKANADSSDMDEVLAYMKKNQVPANVNYFGKAEGKNVFVIHLESFQQFLIDYQSNGEEVTPTLNQFYHDSNTVSFDNFFHQVGQGKTSDAEMMLENSLYGLSQGSAMVTNGTENTFQAAPAILNQKGYTTAAFHGDVASFWNRDNAYKSWGYNYFFDSTYDSKGENFNVGYGLKDKIFLKDSAQYLEQLPQPFYAKMITVTNHYPYPLDEANATIPKTTTGDSTVDGYVQTARYLDEAINEFLTYLKTTGLYDNSVILMYGDHYGISSNHGKAVSQLLGTEEYTDFDDAMFQKVPFMIHAPGLAGGVNHTYGGEIDVLPTLLHLLGVDTKDYIQFGSDLLSDENKQVVAFRNGNFVSKQFTKLSGDVYDTATGELLTNLTPVQTAELKKEKDYVDTQLALSDKVITGDLLRFYTPDGFKPVDKTQYNYKYNKGIKQLANEAQKNRLIDKNNGNSTVDSYQTNAPELK</sequence>
<dbReference type="EMBL" id="JQBS01000032">
    <property type="protein sequence ID" value="KRN56309.1"/>
    <property type="molecule type" value="Genomic_DNA"/>
</dbReference>
<dbReference type="AlphaFoldDB" id="A0A0R2I1A4"/>